<sequence>MEWSAEAHSRLQDALRLYPSSLGKEERWQRIAEHTGRPKRECVARYREVAAELQANKALDQPTGHGGGAIVAAVRHAPLKAPVTPAPVGRENLGSPRSSGAEGLVDPISLEPLAALGYPPFSLAADLDHPSDNDLFDGNVLASYLVSTGRFEHPISRRALERSECARLDGYLASHRLPAARVAYAFDHRDEFASDGSGNQVAALREEASAVLQSLFAARSPAAAASRDVERSPLLGRGRRLPDEPAISSHYDGFLLVDDDAVPGAASGRSGGEPARTVVAAGPLIGGAGRQRGGNYRPDACVMSGGGGAASSSVARGPEASAAFASSGKGAAGASTLEAAAREYVELTLDLFGREGLAPTLLELAALLPSEPLTRAMSAVLQRLQVSLVELASGHPPARKGAKARTKADDCVSRKGAAIAVAAPPPSGSQPPGATAASNTSCSSSSLLAQLAQLADESDAAEGIAAKYRR</sequence>
<evidence type="ECO:0000259" key="2">
    <source>
        <dbReference type="PROSITE" id="PS50090"/>
    </source>
</evidence>
<evidence type="ECO:0000256" key="1">
    <source>
        <dbReference type="SAM" id="MobiDB-lite"/>
    </source>
</evidence>
<dbReference type="InterPro" id="IPR001005">
    <property type="entry name" value="SANT/Myb"/>
</dbReference>
<feature type="compositionally biased region" description="Low complexity" evidence="1">
    <location>
        <begin position="430"/>
        <end position="441"/>
    </location>
</feature>
<dbReference type="eggNOG" id="ENOG502SGKQ">
    <property type="taxonomic scope" value="Eukaryota"/>
</dbReference>
<reference evidence="3" key="2">
    <citation type="submission" date="2024-10" db="UniProtKB">
        <authorList>
            <consortium name="EnsemblProtists"/>
        </authorList>
    </citation>
    <scope>IDENTIFICATION</scope>
</reference>
<proteinExistence type="predicted"/>
<dbReference type="PROSITE" id="PS50090">
    <property type="entry name" value="MYB_LIKE"/>
    <property type="match status" value="1"/>
</dbReference>
<dbReference type="SUPFAM" id="SSF46689">
    <property type="entry name" value="Homeodomain-like"/>
    <property type="match status" value="1"/>
</dbReference>
<dbReference type="Gene3D" id="1.10.10.60">
    <property type="entry name" value="Homeodomain-like"/>
    <property type="match status" value="1"/>
</dbReference>
<dbReference type="PaxDb" id="2903-EOD41393"/>
<organism evidence="3 4">
    <name type="scientific">Emiliania huxleyi (strain CCMP1516)</name>
    <dbReference type="NCBI Taxonomy" id="280463"/>
    <lineage>
        <taxon>Eukaryota</taxon>
        <taxon>Haptista</taxon>
        <taxon>Haptophyta</taxon>
        <taxon>Prymnesiophyceae</taxon>
        <taxon>Isochrysidales</taxon>
        <taxon>Noelaerhabdaceae</taxon>
        <taxon>Emiliania</taxon>
    </lineage>
</organism>
<evidence type="ECO:0000313" key="4">
    <source>
        <dbReference type="Proteomes" id="UP000013827"/>
    </source>
</evidence>
<reference evidence="4" key="1">
    <citation type="journal article" date="2013" name="Nature">
        <title>Pan genome of the phytoplankton Emiliania underpins its global distribution.</title>
        <authorList>
            <person name="Read B.A."/>
            <person name="Kegel J."/>
            <person name="Klute M.J."/>
            <person name="Kuo A."/>
            <person name="Lefebvre S.C."/>
            <person name="Maumus F."/>
            <person name="Mayer C."/>
            <person name="Miller J."/>
            <person name="Monier A."/>
            <person name="Salamov A."/>
            <person name="Young J."/>
            <person name="Aguilar M."/>
            <person name="Claverie J.M."/>
            <person name="Frickenhaus S."/>
            <person name="Gonzalez K."/>
            <person name="Herman E.K."/>
            <person name="Lin Y.C."/>
            <person name="Napier J."/>
            <person name="Ogata H."/>
            <person name="Sarno A.F."/>
            <person name="Shmutz J."/>
            <person name="Schroeder D."/>
            <person name="de Vargas C."/>
            <person name="Verret F."/>
            <person name="von Dassow P."/>
            <person name="Valentin K."/>
            <person name="Van de Peer Y."/>
            <person name="Wheeler G."/>
            <person name="Dacks J.B."/>
            <person name="Delwiche C.F."/>
            <person name="Dyhrman S.T."/>
            <person name="Glockner G."/>
            <person name="John U."/>
            <person name="Richards T."/>
            <person name="Worden A.Z."/>
            <person name="Zhang X."/>
            <person name="Grigoriev I.V."/>
            <person name="Allen A.E."/>
            <person name="Bidle K."/>
            <person name="Borodovsky M."/>
            <person name="Bowler C."/>
            <person name="Brownlee C."/>
            <person name="Cock J.M."/>
            <person name="Elias M."/>
            <person name="Gladyshev V.N."/>
            <person name="Groth M."/>
            <person name="Guda C."/>
            <person name="Hadaegh A."/>
            <person name="Iglesias-Rodriguez M.D."/>
            <person name="Jenkins J."/>
            <person name="Jones B.M."/>
            <person name="Lawson T."/>
            <person name="Leese F."/>
            <person name="Lindquist E."/>
            <person name="Lobanov A."/>
            <person name="Lomsadze A."/>
            <person name="Malik S.B."/>
            <person name="Marsh M.E."/>
            <person name="Mackinder L."/>
            <person name="Mock T."/>
            <person name="Mueller-Roeber B."/>
            <person name="Pagarete A."/>
            <person name="Parker M."/>
            <person name="Probert I."/>
            <person name="Quesneville H."/>
            <person name="Raines C."/>
            <person name="Rensing S.A."/>
            <person name="Riano-Pachon D.M."/>
            <person name="Richier S."/>
            <person name="Rokitta S."/>
            <person name="Shiraiwa Y."/>
            <person name="Soanes D.M."/>
            <person name="van der Giezen M."/>
            <person name="Wahlund T.M."/>
            <person name="Williams B."/>
            <person name="Wilson W."/>
            <person name="Wolfe G."/>
            <person name="Wurch L.L."/>
        </authorList>
    </citation>
    <scope>NUCLEOTIDE SEQUENCE</scope>
</reference>
<dbReference type="Proteomes" id="UP000013827">
    <property type="component" value="Unassembled WGS sequence"/>
</dbReference>
<dbReference type="KEGG" id="ehx:EMIHUDRAFT_199740"/>
<evidence type="ECO:0000313" key="3">
    <source>
        <dbReference type="EnsemblProtists" id="EOD41393"/>
    </source>
</evidence>
<keyword evidence="4" id="KW-1185">Reference proteome</keyword>
<dbReference type="InterPro" id="IPR009057">
    <property type="entry name" value="Homeodomain-like_sf"/>
</dbReference>
<protein>
    <recommendedName>
        <fullName evidence="2">Myb-like domain-containing protein</fullName>
    </recommendedName>
</protein>
<accession>A0A0D3L058</accession>
<feature type="domain" description="Myb-like" evidence="2">
    <location>
        <begin position="1"/>
        <end position="50"/>
    </location>
</feature>
<feature type="region of interest" description="Disordered" evidence="1">
    <location>
        <begin position="421"/>
        <end position="441"/>
    </location>
</feature>
<dbReference type="GeneID" id="17286663"/>
<dbReference type="HOGENOM" id="CLU_023436_0_0_1"/>
<dbReference type="RefSeq" id="XP_005793822.1">
    <property type="nucleotide sequence ID" value="XM_005793765.1"/>
</dbReference>
<dbReference type="EnsemblProtists" id="EOD41393">
    <property type="protein sequence ID" value="EOD41393"/>
    <property type="gene ID" value="EMIHUDRAFT_199740"/>
</dbReference>
<name>A0A0D3L058_EMIH1</name>
<dbReference type="AlphaFoldDB" id="A0A0D3L058"/>